<evidence type="ECO:0000256" key="16">
    <source>
        <dbReference type="ARBA" id="ARBA00032312"/>
    </source>
</evidence>
<evidence type="ECO:0000256" key="11">
    <source>
        <dbReference type="ARBA" id="ARBA00022989"/>
    </source>
</evidence>
<dbReference type="InterPro" id="IPR035210">
    <property type="entry name" value="DUF5455"/>
</dbReference>
<comment type="similarity">
    <text evidence="3">Belongs to the inovirus G6P protein family.</text>
</comment>
<organism evidence="18 19">
    <name type="scientific">Erwinia phage PEar6</name>
    <dbReference type="NCBI Taxonomy" id="2776820"/>
    <lineage>
        <taxon>Viruses</taxon>
        <taxon>Monodnaviria</taxon>
        <taxon>Loebvirae</taxon>
        <taxon>Hofneiviricota</taxon>
        <taxon>Faserviricetes</taxon>
        <taxon>Tubulavirales</taxon>
        <taxon>Inoviridae</taxon>
        <taxon>Lineavirus</taxon>
        <taxon>Lineavirus pear</taxon>
    </lineage>
</organism>
<keyword evidence="9" id="KW-0946">Virion</keyword>
<name>A0A7T1X4M9_9VIRU</name>
<keyword evidence="11 17" id="KW-1133">Transmembrane helix</keyword>
<keyword evidence="8" id="KW-1241">Viral penetration into host cytoplasm via pilus retraction</keyword>
<evidence type="ECO:0000313" key="19">
    <source>
        <dbReference type="Proteomes" id="UP000594788"/>
    </source>
</evidence>
<keyword evidence="19" id="KW-1185">Reference proteome</keyword>
<accession>A0A7T1X4M9</accession>
<comment type="function">
    <text evidence="14">Plays essential roles both in the entry of the viral genome into the bacterial host and in budding process. The formation of the G3P-G6P complex termed adsorption complex is essential for correct termination of filamentous phage assembly.</text>
</comment>
<protein>
    <recommendedName>
        <fullName evidence="5">Head virion protein G6P</fullName>
    </recommendedName>
    <alternativeName>
        <fullName evidence="15">Coat protein D</fullName>
    </alternativeName>
    <alternativeName>
        <fullName evidence="16">G6P</fullName>
    </alternativeName>
</protein>
<comment type="subcellular location">
    <subcellularLocation>
        <location evidence="1">Host membrane</location>
        <topology evidence="1">Multi-pass membrane protein</topology>
    </subcellularLocation>
    <subcellularLocation>
        <location evidence="2">Virion</location>
    </subcellularLocation>
</comment>
<evidence type="ECO:0000256" key="10">
    <source>
        <dbReference type="ARBA" id="ARBA00022870"/>
    </source>
</evidence>
<feature type="transmembrane region" description="Helical" evidence="17">
    <location>
        <begin position="79"/>
        <end position="102"/>
    </location>
</feature>
<comment type="subunit">
    <text evidence="4">Interacts with G3P; this interaction is required for proper integration of G3P and G6P into the virion.</text>
</comment>
<evidence type="ECO:0000256" key="14">
    <source>
        <dbReference type="ARBA" id="ARBA00025520"/>
    </source>
</evidence>
<evidence type="ECO:0000256" key="4">
    <source>
        <dbReference type="ARBA" id="ARBA00011297"/>
    </source>
</evidence>
<evidence type="ECO:0000256" key="2">
    <source>
        <dbReference type="ARBA" id="ARBA00004328"/>
    </source>
</evidence>
<evidence type="ECO:0000256" key="17">
    <source>
        <dbReference type="SAM" id="Phobius"/>
    </source>
</evidence>
<keyword evidence="6" id="KW-1162">Viral penetration into host cytoplasm</keyword>
<keyword evidence="10" id="KW-1043">Host membrane</keyword>
<keyword evidence="12 17" id="KW-0472">Membrane</keyword>
<evidence type="ECO:0000256" key="5">
    <source>
        <dbReference type="ARBA" id="ARBA00018404"/>
    </source>
</evidence>
<evidence type="ECO:0000256" key="1">
    <source>
        <dbReference type="ARBA" id="ARBA00004301"/>
    </source>
</evidence>
<evidence type="ECO:0000256" key="8">
    <source>
        <dbReference type="ARBA" id="ARBA00022693"/>
    </source>
</evidence>
<reference evidence="18 19" key="1">
    <citation type="journal article" date="2020" name="Microorganisms">
        <title>First Report of Filamentous Phages Isolated from Tunisian Orchards to Control Erwinia amylovora.</title>
        <authorList>
            <person name="Akremi I."/>
            <person name="Holtappels D."/>
            <person name="Brabra W."/>
            <person name="Jlidi M."/>
            <person name="Hadj Ibrahim A."/>
            <person name="Ben Ali M."/>
            <person name="Fortuna K."/>
            <person name="Ahmed M."/>
            <person name="Meerbeek B.V."/>
            <person name="Rhouma A."/>
            <person name="Lavigne R."/>
            <person name="Ben Ali M."/>
            <person name="Wagemans J."/>
        </authorList>
    </citation>
    <scope>NUCLEOTIDE SEQUENCE [LARGE SCALE GENOMIC DNA]</scope>
</reference>
<evidence type="ECO:0000313" key="18">
    <source>
        <dbReference type="EMBL" id="QPP21122.1"/>
    </source>
</evidence>
<evidence type="ECO:0000256" key="7">
    <source>
        <dbReference type="ARBA" id="ARBA00022692"/>
    </source>
</evidence>
<sequence>MPALLGIPALIRFIMGLVPLAIGYFAKFLGKIITRNGLMAAALIGAILSVVTLSIQLLGDALSSAMGGMPADFGNLMSSVLPDGTTTCITVIMTTRIAVFVFDIKDRLLGIANKVI</sequence>
<evidence type="ECO:0000256" key="9">
    <source>
        <dbReference type="ARBA" id="ARBA00022844"/>
    </source>
</evidence>
<evidence type="ECO:0000256" key="3">
    <source>
        <dbReference type="ARBA" id="ARBA00010557"/>
    </source>
</evidence>
<dbReference type="GO" id="GO:0044423">
    <property type="term" value="C:virion component"/>
    <property type="evidence" value="ECO:0007669"/>
    <property type="project" value="UniProtKB-KW"/>
</dbReference>
<evidence type="ECO:0000256" key="15">
    <source>
        <dbReference type="ARBA" id="ARBA00031880"/>
    </source>
</evidence>
<dbReference type="Proteomes" id="UP000594788">
    <property type="component" value="Segment"/>
</dbReference>
<proteinExistence type="inferred from homology"/>
<dbReference type="GO" id="GO:0033644">
    <property type="term" value="C:host cell membrane"/>
    <property type="evidence" value="ECO:0007669"/>
    <property type="project" value="UniProtKB-SubCell"/>
</dbReference>
<evidence type="ECO:0000256" key="13">
    <source>
        <dbReference type="ARBA" id="ARBA00023296"/>
    </source>
</evidence>
<keyword evidence="13" id="KW-1160">Virus entry into host cell</keyword>
<feature type="transmembrane region" description="Helical" evidence="17">
    <location>
        <begin position="6"/>
        <end position="26"/>
    </location>
</feature>
<keyword evidence="7 17" id="KW-0812">Transmembrane</keyword>
<feature type="transmembrane region" description="Helical" evidence="17">
    <location>
        <begin position="38"/>
        <end position="59"/>
    </location>
</feature>
<evidence type="ECO:0000256" key="12">
    <source>
        <dbReference type="ARBA" id="ARBA00023136"/>
    </source>
</evidence>
<evidence type="ECO:0000256" key="6">
    <source>
        <dbReference type="ARBA" id="ARBA00022595"/>
    </source>
</evidence>
<dbReference type="GO" id="GO:0046718">
    <property type="term" value="P:symbiont entry into host cell"/>
    <property type="evidence" value="ECO:0007669"/>
    <property type="project" value="UniProtKB-KW"/>
</dbReference>
<dbReference type="EMBL" id="MT901800">
    <property type="protein sequence ID" value="QPP21122.1"/>
    <property type="molecule type" value="Genomic_DNA"/>
</dbReference>
<dbReference type="Pfam" id="PF17537">
    <property type="entry name" value="DUF5455"/>
    <property type="match status" value="1"/>
</dbReference>
<gene>
    <name evidence="18" type="ORF">PEar6_08</name>
</gene>